<evidence type="ECO:0000313" key="8">
    <source>
        <dbReference type="Proteomes" id="UP000219972"/>
    </source>
</evidence>
<name>A0ABX4IVX3_9HYPH</name>
<evidence type="ECO:0000256" key="3">
    <source>
        <dbReference type="ARBA" id="ARBA00023125"/>
    </source>
</evidence>
<evidence type="ECO:0000256" key="1">
    <source>
        <dbReference type="ARBA" id="ARBA00009277"/>
    </source>
</evidence>
<reference evidence="7 8" key="1">
    <citation type="submission" date="2017-09" db="EMBL/GenBank/DDBJ databases">
        <title>Comparative genomics of rhizobia isolated from Phaseolus vulgaris in China.</title>
        <authorList>
            <person name="Tong W."/>
        </authorList>
    </citation>
    <scope>NUCLEOTIDE SEQUENCE [LARGE SCALE GENOMIC DNA]</scope>
    <source>
        <strain evidence="7 8">Y27</strain>
    </source>
</reference>
<dbReference type="EMBL" id="NWSL01000081">
    <property type="protein sequence ID" value="PDS45374.1"/>
    <property type="molecule type" value="Genomic_DNA"/>
</dbReference>
<comment type="caution">
    <text evidence="7">The sequence shown here is derived from an EMBL/GenBank/DDBJ whole genome shotgun (WGS) entry which is preliminary data.</text>
</comment>
<protein>
    <submittedName>
        <fullName evidence="7">IS21 family transposase</fullName>
    </submittedName>
</protein>
<evidence type="ECO:0000256" key="4">
    <source>
        <dbReference type="ARBA" id="ARBA00023172"/>
    </source>
</evidence>
<sequence length="509" mass="57735">MIHMGLLNIIRRMALREKQSIREISRRTGLSRNTIAKYLSAGTIEPTFTVPERPSKLDPFADKLSGWLKTEAGRTRKQRRTLKQLHADLMALGFTGSYGRVAAFAREWRVEQQTAGRGIFVPLSFRPGEAFQFDWSEDYAVIGGDRTKLQVAHIKLSHSRAFLIRAYLLQTHEMLFDAHWHGFRVFGGVPGRGIYDNMKTAVDRVGRGKERQVNIRFLAMTNHYVFAPEFCNPAAGWEKGQVEKNVQDARPRLWQQMPDFPDLAALNGWLEQNCQDLWRDTAHGTLPGTIADVWSAEQPALMALPAAFDGFVEQSKRVSPTCLITFERNRYSVPASFANRPVSLRIYPERLVVVAEGNILCEHLRVIERSHDKPPRTIYDWRHYLTVIQRKPGALRNGAPFLELPLAFRQLQDQMLRRPGGDREMADILALVLHHDEQVVLRAVELALNAGVATKTHVLNLLHRLIDGKTTDGPDIDTPQALTLLHEPKANVERYDGLRVRIAGGRNAS</sequence>
<evidence type="ECO:0000259" key="6">
    <source>
        <dbReference type="PROSITE" id="PS50994"/>
    </source>
</evidence>
<dbReference type="Proteomes" id="UP000219972">
    <property type="component" value="Unassembled WGS sequence"/>
</dbReference>
<dbReference type="PROSITE" id="PS50994">
    <property type="entry name" value="INTEGRASE"/>
    <property type="match status" value="1"/>
</dbReference>
<dbReference type="InterPro" id="IPR001584">
    <property type="entry name" value="Integrase_cat-core"/>
</dbReference>
<organism evidence="7 8">
    <name type="scientific">Rhizobium anhuiense</name>
    <dbReference type="NCBI Taxonomy" id="1184720"/>
    <lineage>
        <taxon>Bacteria</taxon>
        <taxon>Pseudomonadati</taxon>
        <taxon>Pseudomonadota</taxon>
        <taxon>Alphaproteobacteria</taxon>
        <taxon>Hyphomicrobiales</taxon>
        <taxon>Rhizobiaceae</taxon>
        <taxon>Rhizobium/Agrobacterium group</taxon>
        <taxon>Rhizobium</taxon>
    </lineage>
</organism>
<evidence type="ECO:0000313" key="7">
    <source>
        <dbReference type="EMBL" id="PDS45374.1"/>
    </source>
</evidence>
<keyword evidence="3" id="KW-0238">DNA-binding</keyword>
<gene>
    <name evidence="7" type="ORF">CO662_37130</name>
</gene>
<dbReference type="Pfam" id="PF22483">
    <property type="entry name" value="Mu-transpos_C_2"/>
    <property type="match status" value="1"/>
</dbReference>
<dbReference type="InterPro" id="IPR017894">
    <property type="entry name" value="HTH_IS21_transposase_type"/>
</dbReference>
<keyword evidence="8" id="KW-1185">Reference proteome</keyword>
<dbReference type="InterPro" id="IPR001387">
    <property type="entry name" value="Cro/C1-type_HTH"/>
</dbReference>
<comment type="similarity">
    <text evidence="1">Belongs to the transposase IS21/IS408/IS1162 family.</text>
</comment>
<accession>A0ABX4IVX3</accession>
<dbReference type="CDD" id="cd00093">
    <property type="entry name" value="HTH_XRE"/>
    <property type="match status" value="1"/>
</dbReference>
<feature type="domain" description="HTH IS21-type" evidence="5">
    <location>
        <begin position="6"/>
        <end position="68"/>
    </location>
</feature>
<dbReference type="NCBIfam" id="NF033546">
    <property type="entry name" value="transpos_IS21"/>
    <property type="match status" value="1"/>
</dbReference>
<keyword evidence="4" id="KW-0233">DNA recombination</keyword>
<dbReference type="InterPro" id="IPR054353">
    <property type="entry name" value="IstA-like_C"/>
</dbReference>
<evidence type="ECO:0000259" key="5">
    <source>
        <dbReference type="PROSITE" id="PS50531"/>
    </source>
</evidence>
<evidence type="ECO:0000256" key="2">
    <source>
        <dbReference type="ARBA" id="ARBA00022578"/>
    </source>
</evidence>
<keyword evidence="2" id="KW-0815">Transposition</keyword>
<dbReference type="PANTHER" id="PTHR35004">
    <property type="entry name" value="TRANSPOSASE RV3428C-RELATED"/>
    <property type="match status" value="1"/>
</dbReference>
<proteinExistence type="inferred from homology"/>
<feature type="domain" description="Integrase catalytic" evidence="6">
    <location>
        <begin position="123"/>
        <end position="298"/>
    </location>
</feature>
<dbReference type="PROSITE" id="PS50531">
    <property type="entry name" value="HTH_IS21"/>
    <property type="match status" value="1"/>
</dbReference>
<dbReference type="PANTHER" id="PTHR35004:SF7">
    <property type="entry name" value="INTEGRASE PROTEIN"/>
    <property type="match status" value="1"/>
</dbReference>